<dbReference type="InterPro" id="IPR034122">
    <property type="entry name" value="Retropepsin-like_bacterial"/>
</dbReference>
<dbReference type="GO" id="GO:0006508">
    <property type="term" value="P:proteolysis"/>
    <property type="evidence" value="ECO:0007669"/>
    <property type="project" value="UniProtKB-KW"/>
</dbReference>
<organism evidence="4 5">
    <name type="scientific">Pararoseomonas baculiformis</name>
    <dbReference type="NCBI Taxonomy" id="2820812"/>
    <lineage>
        <taxon>Bacteria</taxon>
        <taxon>Pseudomonadati</taxon>
        <taxon>Pseudomonadota</taxon>
        <taxon>Alphaproteobacteria</taxon>
        <taxon>Acetobacterales</taxon>
        <taxon>Acetobacteraceae</taxon>
        <taxon>Pararoseomonas</taxon>
    </lineage>
</organism>
<dbReference type="RefSeq" id="WP_209381099.1">
    <property type="nucleotide sequence ID" value="NZ_JAGIZB010000021.1"/>
</dbReference>
<protein>
    <submittedName>
        <fullName evidence="4">Aspartyl protease family protein</fullName>
    </submittedName>
</protein>
<dbReference type="Proteomes" id="UP000681594">
    <property type="component" value="Unassembled WGS sequence"/>
</dbReference>
<evidence type="ECO:0000313" key="4">
    <source>
        <dbReference type="EMBL" id="MBP0446832.1"/>
    </source>
</evidence>
<dbReference type="SUPFAM" id="SSF50630">
    <property type="entry name" value="Acid proteases"/>
    <property type="match status" value="2"/>
</dbReference>
<evidence type="ECO:0000256" key="2">
    <source>
        <dbReference type="SAM" id="SignalP"/>
    </source>
</evidence>
<reference evidence="4 5" key="1">
    <citation type="submission" date="2021-03" db="EMBL/GenBank/DDBJ databases">
        <authorList>
            <person name="So Y."/>
        </authorList>
    </citation>
    <scope>NUCLEOTIDE SEQUENCE [LARGE SCALE GENOMIC DNA]</scope>
    <source>
        <strain evidence="4 5">SSH11</strain>
    </source>
</reference>
<dbReference type="GO" id="GO:0008233">
    <property type="term" value="F:peptidase activity"/>
    <property type="evidence" value="ECO:0007669"/>
    <property type="project" value="UniProtKB-KW"/>
</dbReference>
<feature type="signal peptide" evidence="2">
    <location>
        <begin position="1"/>
        <end position="20"/>
    </location>
</feature>
<gene>
    <name evidence="4" type="ORF">J8J14_18820</name>
</gene>
<accession>A0ABS4AIH6</accession>
<feature type="domain" description="Peptidase A2" evidence="3">
    <location>
        <begin position="202"/>
        <end position="287"/>
    </location>
</feature>
<comment type="caution">
    <text evidence="4">The sequence shown here is derived from an EMBL/GenBank/DDBJ whole genome shotgun (WGS) entry which is preliminary data.</text>
</comment>
<keyword evidence="4" id="KW-0645">Protease</keyword>
<name>A0ABS4AIH6_9PROT</name>
<sequence length="311" mass="32620">MKLRPSSIPLLAALLLASCAACRPDEGERLVVVANAAPAAIALLGRGAGSLPVVLAQANGVALPFILDTGTGLTQLRTSFAASLGLRVDPERSTHITGMGGTSRMPNALLRDLQIGRRVFRNLSVPVAPGGEQVERIAGIIGADLLRRGALEIDLPASRVALHDSPSCLAAPPPWPGAEEIPVELRLEGLPIITIHLNDRPVRALVDTGAVRTVLRRDRIADFGIPASALTAPPAGTIFGTGTGNAAFHLHQGARLRLGERTQATLPIVLAPLPPTLPVDVLLGQDMLGPRRLWLSYAGQRLYLAPSSARP</sequence>
<dbReference type="PROSITE" id="PS51257">
    <property type="entry name" value="PROKAR_LIPOPROTEIN"/>
    <property type="match status" value="1"/>
</dbReference>
<proteinExistence type="predicted"/>
<dbReference type="InterPro" id="IPR021109">
    <property type="entry name" value="Peptidase_aspartic_dom_sf"/>
</dbReference>
<dbReference type="InterPro" id="IPR001995">
    <property type="entry name" value="Peptidase_A2_cat"/>
</dbReference>
<keyword evidence="1" id="KW-0378">Hydrolase</keyword>
<evidence type="ECO:0000313" key="5">
    <source>
        <dbReference type="Proteomes" id="UP000681594"/>
    </source>
</evidence>
<dbReference type="Gene3D" id="2.40.70.10">
    <property type="entry name" value="Acid Proteases"/>
    <property type="match status" value="2"/>
</dbReference>
<dbReference type="PROSITE" id="PS50175">
    <property type="entry name" value="ASP_PROT_RETROV"/>
    <property type="match status" value="1"/>
</dbReference>
<keyword evidence="5" id="KW-1185">Reference proteome</keyword>
<dbReference type="EMBL" id="JAGIZB010000021">
    <property type="protein sequence ID" value="MBP0446832.1"/>
    <property type="molecule type" value="Genomic_DNA"/>
</dbReference>
<dbReference type="Pfam" id="PF13975">
    <property type="entry name" value="gag-asp_proteas"/>
    <property type="match status" value="1"/>
</dbReference>
<feature type="chain" id="PRO_5045680964" evidence="2">
    <location>
        <begin position="21"/>
        <end position="311"/>
    </location>
</feature>
<evidence type="ECO:0000256" key="1">
    <source>
        <dbReference type="ARBA" id="ARBA00022801"/>
    </source>
</evidence>
<evidence type="ECO:0000259" key="3">
    <source>
        <dbReference type="PROSITE" id="PS50175"/>
    </source>
</evidence>
<keyword evidence="2" id="KW-0732">Signal</keyword>
<dbReference type="Pfam" id="PF13650">
    <property type="entry name" value="Asp_protease_2"/>
    <property type="match status" value="1"/>
</dbReference>
<dbReference type="CDD" id="cd05483">
    <property type="entry name" value="retropepsin_like_bacteria"/>
    <property type="match status" value="2"/>
</dbReference>